<dbReference type="GO" id="GO:0022857">
    <property type="term" value="F:transmembrane transporter activity"/>
    <property type="evidence" value="ECO:0007669"/>
    <property type="project" value="InterPro"/>
</dbReference>
<dbReference type="InterPro" id="IPR020846">
    <property type="entry name" value="MFS_dom"/>
</dbReference>
<keyword evidence="10" id="KW-1185">Reference proteome</keyword>
<feature type="transmembrane region" description="Helical" evidence="7">
    <location>
        <begin position="242"/>
        <end position="269"/>
    </location>
</feature>
<dbReference type="Gene3D" id="1.20.1250.20">
    <property type="entry name" value="MFS general substrate transporter like domains"/>
    <property type="match status" value="1"/>
</dbReference>
<reference evidence="9 10" key="2">
    <citation type="submission" date="2020-01" db="EMBL/GenBank/DDBJ databases">
        <title>Microvirga sp. nov., an arsenate reduction bacterium isolated from Tibet hotspring sediments.</title>
        <authorList>
            <person name="Xian W.-D."/>
            <person name="Li W.-J."/>
        </authorList>
    </citation>
    <scope>NUCLEOTIDE SEQUENCE [LARGE SCALE GENOMIC DNA]</scope>
    <source>
        <strain evidence="9 10">KCTC 23863</strain>
    </source>
</reference>
<evidence type="ECO:0000259" key="8">
    <source>
        <dbReference type="PROSITE" id="PS50850"/>
    </source>
</evidence>
<dbReference type="SUPFAM" id="SSF103473">
    <property type="entry name" value="MFS general substrate transporter"/>
    <property type="match status" value="1"/>
</dbReference>
<dbReference type="GO" id="GO:0005886">
    <property type="term" value="C:plasma membrane"/>
    <property type="evidence" value="ECO:0007669"/>
    <property type="project" value="TreeGrafter"/>
</dbReference>
<reference evidence="9 10" key="1">
    <citation type="submission" date="2019-12" db="EMBL/GenBank/DDBJ databases">
        <authorList>
            <person name="Yuan C.-G."/>
        </authorList>
    </citation>
    <scope>NUCLEOTIDE SEQUENCE [LARGE SCALE GENOMIC DNA]</scope>
    <source>
        <strain evidence="9 10">KCTC 23863</strain>
    </source>
</reference>
<evidence type="ECO:0000256" key="3">
    <source>
        <dbReference type="ARBA" id="ARBA00022692"/>
    </source>
</evidence>
<keyword evidence="5 7" id="KW-0472">Membrane</keyword>
<dbReference type="PANTHER" id="PTHR23501">
    <property type="entry name" value="MAJOR FACILITATOR SUPERFAMILY"/>
    <property type="match status" value="1"/>
</dbReference>
<evidence type="ECO:0000313" key="9">
    <source>
        <dbReference type="EMBL" id="MXQ12550.1"/>
    </source>
</evidence>
<gene>
    <name evidence="9" type="ORF">GR328_13995</name>
</gene>
<dbReference type="PANTHER" id="PTHR23501:SF191">
    <property type="entry name" value="VACUOLAR BASIC AMINO ACID TRANSPORTER 4"/>
    <property type="match status" value="1"/>
</dbReference>
<dbReference type="AlphaFoldDB" id="A0A7X3MT82"/>
<feature type="transmembrane region" description="Helical" evidence="7">
    <location>
        <begin position="210"/>
        <end position="230"/>
    </location>
</feature>
<dbReference type="Proteomes" id="UP000436483">
    <property type="component" value="Unassembled WGS sequence"/>
</dbReference>
<feature type="compositionally biased region" description="Pro residues" evidence="6">
    <location>
        <begin position="35"/>
        <end position="46"/>
    </location>
</feature>
<dbReference type="EMBL" id="WURB01000009">
    <property type="protein sequence ID" value="MXQ12550.1"/>
    <property type="molecule type" value="Genomic_DNA"/>
</dbReference>
<feature type="transmembrane region" description="Helical" evidence="7">
    <location>
        <begin position="307"/>
        <end position="326"/>
    </location>
</feature>
<feature type="transmembrane region" description="Helical" evidence="7">
    <location>
        <begin position="531"/>
        <end position="551"/>
    </location>
</feature>
<keyword evidence="4 7" id="KW-1133">Transmembrane helix</keyword>
<dbReference type="PROSITE" id="PS50850">
    <property type="entry name" value="MFS"/>
    <property type="match status" value="1"/>
</dbReference>
<feature type="transmembrane region" description="Helical" evidence="7">
    <location>
        <begin position="437"/>
        <end position="464"/>
    </location>
</feature>
<dbReference type="OrthoDB" id="5314453at2"/>
<keyword evidence="2" id="KW-0813">Transport</keyword>
<feature type="transmembrane region" description="Helical" evidence="7">
    <location>
        <begin position="91"/>
        <end position="109"/>
    </location>
</feature>
<feature type="transmembrane region" description="Helical" evidence="7">
    <location>
        <begin position="405"/>
        <end position="425"/>
    </location>
</feature>
<protein>
    <submittedName>
        <fullName evidence="9">MFS transporter</fullName>
    </submittedName>
</protein>
<evidence type="ECO:0000256" key="6">
    <source>
        <dbReference type="SAM" id="MobiDB-lite"/>
    </source>
</evidence>
<comment type="subcellular location">
    <subcellularLocation>
        <location evidence="1">Endomembrane system</location>
        <topology evidence="1">Multi-pass membrane protein</topology>
    </subcellularLocation>
</comment>
<evidence type="ECO:0000256" key="5">
    <source>
        <dbReference type="ARBA" id="ARBA00023136"/>
    </source>
</evidence>
<feature type="domain" description="Major facilitator superfamily (MFS) profile" evidence="8">
    <location>
        <begin position="55"/>
        <end position="554"/>
    </location>
</feature>
<evidence type="ECO:0000256" key="7">
    <source>
        <dbReference type="SAM" id="Phobius"/>
    </source>
</evidence>
<dbReference type="GO" id="GO:0012505">
    <property type="term" value="C:endomembrane system"/>
    <property type="evidence" value="ECO:0007669"/>
    <property type="project" value="UniProtKB-SubCell"/>
</dbReference>
<name>A0A7X3MT82_9HYPH</name>
<feature type="transmembrane region" description="Helical" evidence="7">
    <location>
        <begin position="145"/>
        <end position="166"/>
    </location>
</feature>
<evidence type="ECO:0000256" key="1">
    <source>
        <dbReference type="ARBA" id="ARBA00004127"/>
    </source>
</evidence>
<evidence type="ECO:0000313" key="10">
    <source>
        <dbReference type="Proteomes" id="UP000436483"/>
    </source>
</evidence>
<proteinExistence type="predicted"/>
<feature type="transmembrane region" description="Helical" evidence="7">
    <location>
        <begin position="178"/>
        <end position="198"/>
    </location>
</feature>
<organism evidence="9 10">
    <name type="scientific">Microvirga makkahensis</name>
    <dbReference type="NCBI Taxonomy" id="1128670"/>
    <lineage>
        <taxon>Bacteria</taxon>
        <taxon>Pseudomonadati</taxon>
        <taxon>Pseudomonadota</taxon>
        <taxon>Alphaproteobacteria</taxon>
        <taxon>Hyphomicrobiales</taxon>
        <taxon>Methylobacteriaceae</taxon>
        <taxon>Microvirga</taxon>
    </lineage>
</organism>
<feature type="transmembrane region" description="Helical" evidence="7">
    <location>
        <begin position="121"/>
        <end position="139"/>
    </location>
</feature>
<feature type="transmembrane region" description="Helical" evidence="7">
    <location>
        <begin position="275"/>
        <end position="295"/>
    </location>
</feature>
<feature type="region of interest" description="Disordered" evidence="6">
    <location>
        <begin position="1"/>
        <end position="46"/>
    </location>
</feature>
<dbReference type="InterPro" id="IPR036259">
    <property type="entry name" value="MFS_trans_sf"/>
</dbReference>
<evidence type="ECO:0000256" key="4">
    <source>
        <dbReference type="ARBA" id="ARBA00022989"/>
    </source>
</evidence>
<accession>A0A7X3MT82</accession>
<feature type="transmembrane region" description="Helical" evidence="7">
    <location>
        <begin position="52"/>
        <end position="71"/>
    </location>
</feature>
<evidence type="ECO:0000256" key="2">
    <source>
        <dbReference type="ARBA" id="ARBA00022448"/>
    </source>
</evidence>
<keyword evidence="3 7" id="KW-0812">Transmembrane</keyword>
<feature type="transmembrane region" description="Helical" evidence="7">
    <location>
        <begin position="346"/>
        <end position="368"/>
    </location>
</feature>
<sequence>MTAARGDRPTGPSSPDAEVSGNETPSEPSDHQEPQAPPTPPAAPAPMPRSRAALYMLASLLLSLTQGLGMNLAAANLPQLQGPLGATASEVTWLIAAYMAPNVSLSLILVKVRAQFGLRNFAELSILLFVLVMLLHIFVRDMQSALVVRFFSGIAAAPISTLAFLYMLEPLPPAKKLAVGQPLVLTTIALGAPLARLISPDLLVLGDWHGLYLFEIALAMMAFSAVYLLPLTPPPRAKVIHWLDILSYLFIAVGFGLTAMFFALGRAYWWFEAPWLGTMLAIGLASLTCAVVIELNRETPFLDIRWLTSKEIVHLAVMLFIFRLLMSEQTSGAYAFFQALGLQNDQMTTLSLLVIGSSIIGGLAYLAVYKPGRENAIQMVAFALLLVGALMDSDATSLTRPAQMYASQALIAVAGALFLPPAMAAGMMMALQRGPTFILNFIVVFLTTQSLGGVVGTALVGTFITWRTRLHFQHLAENLNLGNPIIAQRISQLSASYSHVITDRSQLNAEGVALLSQQVTREATVLAYNDAFLAIAVLAALALTVMVLHLATRTIVKRFPPEQQPAAG</sequence>
<comment type="caution">
    <text evidence="9">The sequence shown here is derived from an EMBL/GenBank/DDBJ whole genome shotgun (WGS) entry which is preliminary data.</text>
</comment>